<name>A0ABD5PCV2_9EURY</name>
<evidence type="ECO:0000259" key="7">
    <source>
        <dbReference type="SMART" id="SM00928"/>
    </source>
</evidence>
<dbReference type="InterPro" id="IPR037207">
    <property type="entry name" value="Nuop51_4Fe4S-bd_sf"/>
</dbReference>
<sequence length="525" mass="54782">MVDSDDDSTDGAVVRVPVGSANEGRARRLVDAAHDAAGGGVTVVETGPTGVDTSEPLVALTAGGRTTLHGGLTPDGVRTLVEAAADGDLGAERARSSVEHDTETDAFPTPDTGPLSVGRRRVLARAGWTDPTGVEADEPFAADRAADAGDEVRERLAEVGLLGRGRGDGAPDTQVSEEWEVARRTDGDPVVVVNGNEADPRNDTDRLLLESDPVAVLDGALAVAELVGADDVVVYLNEADDLARRRVHGVVNAVADAVDADHDTLPEIVAGPDRYIAGEPTMALESLEGNDRLEARLRPPTPARHGIYGRPTVIHTPRTLAQVRRAILSPEEYDPDDADPGTRLVSVTGDVDGSAVVEIPTGGSLATAAEAVGFEGNPKLAVVGGQFGGLTRTLDHPASAPGLRSADLGTAGVVELFDDGACALAAVGRRARFGEEENCGRCVPCREGSKQLTGMLRDIYDGEYRDAKLRELARVARESSTCSFGRELARTVLTGVDQFENEFAAHAEGRCPAGECGSEGHEGHT</sequence>
<dbReference type="SUPFAM" id="SSF142019">
    <property type="entry name" value="Nqo1 FMN-binding domain-like"/>
    <property type="match status" value="1"/>
</dbReference>
<dbReference type="InterPro" id="IPR011538">
    <property type="entry name" value="Nuo51_FMN-bd"/>
</dbReference>
<organism evidence="8 9">
    <name type="scientific">Halobium salinum</name>
    <dbReference type="NCBI Taxonomy" id="1364940"/>
    <lineage>
        <taxon>Archaea</taxon>
        <taxon>Methanobacteriati</taxon>
        <taxon>Methanobacteriota</taxon>
        <taxon>Stenosarchaea group</taxon>
        <taxon>Halobacteria</taxon>
        <taxon>Halobacteriales</taxon>
        <taxon>Haloferacaceae</taxon>
        <taxon>Halobium</taxon>
    </lineage>
</organism>
<evidence type="ECO:0000256" key="3">
    <source>
        <dbReference type="ARBA" id="ARBA00022723"/>
    </source>
</evidence>
<accession>A0ABD5PCV2</accession>
<evidence type="ECO:0000313" key="8">
    <source>
        <dbReference type="EMBL" id="MFC4358533.1"/>
    </source>
</evidence>
<dbReference type="PANTHER" id="PTHR43578:SF3">
    <property type="entry name" value="NADH-QUINONE OXIDOREDUCTASE SUBUNIT F"/>
    <property type="match status" value="1"/>
</dbReference>
<evidence type="ECO:0000256" key="6">
    <source>
        <dbReference type="SAM" id="MobiDB-lite"/>
    </source>
</evidence>
<dbReference type="GO" id="GO:0046872">
    <property type="term" value="F:metal ion binding"/>
    <property type="evidence" value="ECO:0007669"/>
    <property type="project" value="UniProtKB-KW"/>
</dbReference>
<keyword evidence="4" id="KW-0408">Iron</keyword>
<keyword evidence="2" id="KW-0004">4Fe-4S</keyword>
<comment type="caution">
    <text evidence="8">The sequence shown here is derived from an EMBL/GenBank/DDBJ whole genome shotgun (WGS) entry which is preliminary data.</text>
</comment>
<feature type="region of interest" description="Disordered" evidence="6">
    <location>
        <begin position="97"/>
        <end position="116"/>
    </location>
</feature>
<evidence type="ECO:0000256" key="5">
    <source>
        <dbReference type="ARBA" id="ARBA00023014"/>
    </source>
</evidence>
<dbReference type="Gene3D" id="1.20.1440.230">
    <property type="entry name" value="NADH-ubiquinone oxidoreductase 51kDa subunit, iron-sulphur binding domain"/>
    <property type="match status" value="1"/>
</dbReference>
<dbReference type="RefSeq" id="WP_267623714.1">
    <property type="nucleotide sequence ID" value="NZ_JAODIW010000008.1"/>
</dbReference>
<keyword evidence="9" id="KW-1185">Reference proteome</keyword>
<dbReference type="SUPFAM" id="SSF140490">
    <property type="entry name" value="Nqo1C-terminal domain-like"/>
    <property type="match status" value="1"/>
</dbReference>
<dbReference type="Proteomes" id="UP001595921">
    <property type="component" value="Unassembled WGS sequence"/>
</dbReference>
<evidence type="ECO:0000256" key="2">
    <source>
        <dbReference type="ARBA" id="ARBA00022485"/>
    </source>
</evidence>
<dbReference type="Gene3D" id="3.10.20.600">
    <property type="match status" value="1"/>
</dbReference>
<dbReference type="Pfam" id="PF01512">
    <property type="entry name" value="Complex1_51K"/>
    <property type="match status" value="1"/>
</dbReference>
<dbReference type="GO" id="GO:0051539">
    <property type="term" value="F:4 iron, 4 sulfur cluster binding"/>
    <property type="evidence" value="ECO:0007669"/>
    <property type="project" value="UniProtKB-KW"/>
</dbReference>
<dbReference type="InterPro" id="IPR037225">
    <property type="entry name" value="Nuo51_FMN-bd_sf"/>
</dbReference>
<gene>
    <name evidence="8" type="ORF">ACFO0N_11335</name>
</gene>
<comment type="similarity">
    <text evidence="1">Belongs to the complex I 51 kDa subunit family.</text>
</comment>
<dbReference type="EMBL" id="JBHSDS010000006">
    <property type="protein sequence ID" value="MFC4358533.1"/>
    <property type="molecule type" value="Genomic_DNA"/>
</dbReference>
<evidence type="ECO:0000256" key="4">
    <source>
        <dbReference type="ARBA" id="ARBA00023004"/>
    </source>
</evidence>
<keyword evidence="3" id="KW-0479">Metal-binding</keyword>
<dbReference type="SMART" id="SM00928">
    <property type="entry name" value="NADH_4Fe-4S"/>
    <property type="match status" value="1"/>
</dbReference>
<keyword evidence="5" id="KW-0411">Iron-sulfur</keyword>
<dbReference type="Pfam" id="PF10589">
    <property type="entry name" value="NADH_4Fe-4S"/>
    <property type="match status" value="1"/>
</dbReference>
<dbReference type="AlphaFoldDB" id="A0ABD5PCV2"/>
<feature type="domain" description="NADH-ubiquinone oxidoreductase 51kDa subunit iron-sulphur binding" evidence="7">
    <location>
        <begin position="424"/>
        <end position="469"/>
    </location>
</feature>
<protein>
    <submittedName>
        <fullName evidence="8">NADH-ubiquinone oxidoreductase-F iron-sulfur binding region domain-containing protein</fullName>
    </submittedName>
</protein>
<dbReference type="InterPro" id="IPR019575">
    <property type="entry name" value="Nuop51_4Fe4S-bd"/>
</dbReference>
<reference evidence="8 9" key="1">
    <citation type="journal article" date="2019" name="Int. J. Syst. Evol. Microbiol.">
        <title>The Global Catalogue of Microorganisms (GCM) 10K type strain sequencing project: providing services to taxonomists for standard genome sequencing and annotation.</title>
        <authorList>
            <consortium name="The Broad Institute Genomics Platform"/>
            <consortium name="The Broad Institute Genome Sequencing Center for Infectious Disease"/>
            <person name="Wu L."/>
            <person name="Ma J."/>
        </authorList>
    </citation>
    <scope>NUCLEOTIDE SEQUENCE [LARGE SCALE GENOMIC DNA]</scope>
    <source>
        <strain evidence="8 9">CGMCC 1.12553</strain>
    </source>
</reference>
<dbReference type="Gene3D" id="3.40.50.11540">
    <property type="entry name" value="NADH-ubiquinone oxidoreductase 51kDa subunit"/>
    <property type="match status" value="1"/>
</dbReference>
<proteinExistence type="inferred from homology"/>
<evidence type="ECO:0000313" key="9">
    <source>
        <dbReference type="Proteomes" id="UP001595921"/>
    </source>
</evidence>
<evidence type="ECO:0000256" key="1">
    <source>
        <dbReference type="ARBA" id="ARBA00007523"/>
    </source>
</evidence>
<dbReference type="PANTHER" id="PTHR43578">
    <property type="entry name" value="NADH-QUINONE OXIDOREDUCTASE SUBUNIT F"/>
    <property type="match status" value="1"/>
</dbReference>